<evidence type="ECO:0000313" key="3">
    <source>
        <dbReference type="EMBL" id="KAL0565786.1"/>
    </source>
</evidence>
<reference evidence="3 4" key="1">
    <citation type="submission" date="2024-02" db="EMBL/GenBank/DDBJ databases">
        <title>A draft genome for the cacao thread blight pathogen Marasmius crinis-equi.</title>
        <authorList>
            <person name="Cohen S.P."/>
            <person name="Baruah I.K."/>
            <person name="Amoako-Attah I."/>
            <person name="Bukari Y."/>
            <person name="Meinhardt L.W."/>
            <person name="Bailey B.A."/>
        </authorList>
    </citation>
    <scope>NUCLEOTIDE SEQUENCE [LARGE SCALE GENOMIC DNA]</scope>
    <source>
        <strain evidence="3 4">GH-76</strain>
    </source>
</reference>
<keyword evidence="2" id="KW-0472">Membrane</keyword>
<name>A0ABR3ESL8_9AGAR</name>
<dbReference type="EMBL" id="JBAHYK010002122">
    <property type="protein sequence ID" value="KAL0565786.1"/>
    <property type="molecule type" value="Genomic_DNA"/>
</dbReference>
<feature type="region of interest" description="Disordered" evidence="1">
    <location>
        <begin position="115"/>
        <end position="151"/>
    </location>
</feature>
<feature type="compositionally biased region" description="Polar residues" evidence="1">
    <location>
        <begin position="1"/>
        <end position="21"/>
    </location>
</feature>
<dbReference type="Proteomes" id="UP001465976">
    <property type="component" value="Unassembled WGS sequence"/>
</dbReference>
<keyword evidence="2" id="KW-0812">Transmembrane</keyword>
<evidence type="ECO:0000256" key="2">
    <source>
        <dbReference type="SAM" id="Phobius"/>
    </source>
</evidence>
<feature type="non-terminal residue" evidence="3">
    <location>
        <position position="1"/>
    </location>
</feature>
<evidence type="ECO:0000256" key="1">
    <source>
        <dbReference type="SAM" id="MobiDB-lite"/>
    </source>
</evidence>
<comment type="caution">
    <text evidence="3">The sequence shown here is derived from an EMBL/GenBank/DDBJ whole genome shotgun (WGS) entry which is preliminary data.</text>
</comment>
<feature type="compositionally biased region" description="Polar residues" evidence="1">
    <location>
        <begin position="131"/>
        <end position="141"/>
    </location>
</feature>
<feature type="transmembrane region" description="Helical" evidence="2">
    <location>
        <begin position="26"/>
        <end position="48"/>
    </location>
</feature>
<keyword evidence="2" id="KW-1133">Transmembrane helix</keyword>
<sequence length="187" mass="20574">SVTSLIPSGNDPDSQDTPSSEGRTRAIIAGVVGGTVSLIIMVLLIMLCRRSSISFQRHMINRGRHQNFGITALPLPDWPLFIPIRIHEKPPQTVGQNPPAETSLSLVGMREQKEQIPEDRAGTEAVETPQPDEQTYLNSTETGREQPMEQTQGPEILAQLSIVVQRLAHIEARLGEEPPPDYSSNHS</sequence>
<accession>A0ABR3ESL8</accession>
<organism evidence="3 4">
    <name type="scientific">Marasmius crinis-equi</name>
    <dbReference type="NCBI Taxonomy" id="585013"/>
    <lineage>
        <taxon>Eukaryota</taxon>
        <taxon>Fungi</taxon>
        <taxon>Dikarya</taxon>
        <taxon>Basidiomycota</taxon>
        <taxon>Agaricomycotina</taxon>
        <taxon>Agaricomycetes</taxon>
        <taxon>Agaricomycetidae</taxon>
        <taxon>Agaricales</taxon>
        <taxon>Marasmiineae</taxon>
        <taxon>Marasmiaceae</taxon>
        <taxon>Marasmius</taxon>
    </lineage>
</organism>
<gene>
    <name evidence="3" type="ORF">V5O48_016232</name>
</gene>
<evidence type="ECO:0000313" key="4">
    <source>
        <dbReference type="Proteomes" id="UP001465976"/>
    </source>
</evidence>
<protein>
    <submittedName>
        <fullName evidence="3">Uncharacterized protein</fullName>
    </submittedName>
</protein>
<keyword evidence="4" id="KW-1185">Reference proteome</keyword>
<proteinExistence type="predicted"/>
<feature type="region of interest" description="Disordered" evidence="1">
    <location>
        <begin position="1"/>
        <end position="22"/>
    </location>
</feature>